<evidence type="ECO:0000256" key="2">
    <source>
        <dbReference type="SAM" id="Phobius"/>
    </source>
</evidence>
<feature type="transmembrane region" description="Helical" evidence="2">
    <location>
        <begin position="6"/>
        <end position="27"/>
    </location>
</feature>
<dbReference type="Gene3D" id="3.30.200.20">
    <property type="entry name" value="Phosphorylase Kinase, domain 1"/>
    <property type="match status" value="1"/>
</dbReference>
<evidence type="ECO:0000256" key="1">
    <source>
        <dbReference type="SAM" id="MobiDB-lite"/>
    </source>
</evidence>
<feature type="region of interest" description="Disordered" evidence="1">
    <location>
        <begin position="777"/>
        <end position="822"/>
    </location>
</feature>
<name>A0AAV2BIT6_9ARAC</name>
<feature type="compositionally biased region" description="Polar residues" evidence="1">
    <location>
        <begin position="2461"/>
        <end position="2475"/>
    </location>
</feature>
<evidence type="ECO:0000313" key="4">
    <source>
        <dbReference type="EMBL" id="CAL1295590.1"/>
    </source>
</evidence>
<gene>
    <name evidence="4" type="ORF">LARSCL_LOCUS19347</name>
</gene>
<feature type="region of interest" description="Disordered" evidence="1">
    <location>
        <begin position="1389"/>
        <end position="1408"/>
    </location>
</feature>
<dbReference type="PANTHER" id="PTHR24417:SF7">
    <property type="entry name" value="CHROMATIN MODIFICATION-RELATED PROTEIN EAF1"/>
    <property type="match status" value="1"/>
</dbReference>
<keyword evidence="2" id="KW-1133">Transmembrane helix</keyword>
<feature type="region of interest" description="Disordered" evidence="1">
    <location>
        <begin position="1341"/>
        <end position="1373"/>
    </location>
</feature>
<feature type="compositionally biased region" description="Polar residues" evidence="1">
    <location>
        <begin position="2571"/>
        <end position="2585"/>
    </location>
</feature>
<feature type="compositionally biased region" description="Low complexity" evidence="1">
    <location>
        <begin position="1507"/>
        <end position="1520"/>
    </location>
</feature>
<feature type="compositionally biased region" description="Polar residues" evidence="1">
    <location>
        <begin position="2681"/>
        <end position="2695"/>
    </location>
</feature>
<feature type="compositionally biased region" description="Basic and acidic residues" evidence="1">
    <location>
        <begin position="2834"/>
        <end position="2847"/>
    </location>
</feature>
<dbReference type="SUPFAM" id="SSF56112">
    <property type="entry name" value="Protein kinase-like (PK-like)"/>
    <property type="match status" value="1"/>
</dbReference>
<feature type="compositionally biased region" description="Acidic residues" evidence="1">
    <location>
        <begin position="1277"/>
        <end position="1287"/>
    </location>
</feature>
<organism evidence="4 5">
    <name type="scientific">Larinioides sclopetarius</name>
    <dbReference type="NCBI Taxonomy" id="280406"/>
    <lineage>
        <taxon>Eukaryota</taxon>
        <taxon>Metazoa</taxon>
        <taxon>Ecdysozoa</taxon>
        <taxon>Arthropoda</taxon>
        <taxon>Chelicerata</taxon>
        <taxon>Arachnida</taxon>
        <taxon>Araneae</taxon>
        <taxon>Araneomorphae</taxon>
        <taxon>Entelegynae</taxon>
        <taxon>Araneoidea</taxon>
        <taxon>Araneidae</taxon>
        <taxon>Larinioides</taxon>
    </lineage>
</organism>
<feature type="region of interest" description="Disordered" evidence="1">
    <location>
        <begin position="1117"/>
        <end position="1157"/>
    </location>
</feature>
<dbReference type="Proteomes" id="UP001497382">
    <property type="component" value="Unassembled WGS sequence"/>
</dbReference>
<dbReference type="PROSITE" id="PS50011">
    <property type="entry name" value="PROTEIN_KINASE_DOM"/>
    <property type="match status" value="1"/>
</dbReference>
<keyword evidence="2" id="KW-0472">Membrane</keyword>
<dbReference type="InterPro" id="IPR001245">
    <property type="entry name" value="Ser-Thr/Tyr_kinase_cat_dom"/>
</dbReference>
<evidence type="ECO:0000259" key="3">
    <source>
        <dbReference type="PROSITE" id="PS50011"/>
    </source>
</evidence>
<accession>A0AAV2BIT6</accession>
<feature type="region of interest" description="Disordered" evidence="1">
    <location>
        <begin position="2120"/>
        <end position="2151"/>
    </location>
</feature>
<dbReference type="InterPro" id="IPR008266">
    <property type="entry name" value="Tyr_kinase_AS"/>
</dbReference>
<feature type="region of interest" description="Disordered" evidence="1">
    <location>
        <begin position="736"/>
        <end position="760"/>
    </location>
</feature>
<feature type="region of interest" description="Disordered" evidence="1">
    <location>
        <begin position="994"/>
        <end position="1024"/>
    </location>
</feature>
<feature type="compositionally biased region" description="Basic and acidic residues" evidence="1">
    <location>
        <begin position="2696"/>
        <end position="2706"/>
    </location>
</feature>
<feature type="region of interest" description="Disordered" evidence="1">
    <location>
        <begin position="2554"/>
        <end position="2596"/>
    </location>
</feature>
<protein>
    <recommendedName>
        <fullName evidence="3">Protein kinase domain-containing protein</fullName>
    </recommendedName>
</protein>
<feature type="compositionally biased region" description="Polar residues" evidence="1">
    <location>
        <begin position="1342"/>
        <end position="1356"/>
    </location>
</feature>
<evidence type="ECO:0000313" key="5">
    <source>
        <dbReference type="Proteomes" id="UP001497382"/>
    </source>
</evidence>
<feature type="compositionally biased region" description="Basic and acidic residues" evidence="1">
    <location>
        <begin position="2476"/>
        <end position="2486"/>
    </location>
</feature>
<keyword evidence="5" id="KW-1185">Reference proteome</keyword>
<reference evidence="4 5" key="1">
    <citation type="submission" date="2024-04" db="EMBL/GenBank/DDBJ databases">
        <authorList>
            <person name="Rising A."/>
            <person name="Reimegard J."/>
            <person name="Sonavane S."/>
            <person name="Akerstrom W."/>
            <person name="Nylinder S."/>
            <person name="Hedman E."/>
            <person name="Kallberg Y."/>
        </authorList>
    </citation>
    <scope>NUCLEOTIDE SEQUENCE [LARGE SCALE GENOMIC DNA]</scope>
</reference>
<feature type="compositionally biased region" description="Polar residues" evidence="1">
    <location>
        <begin position="1299"/>
        <end position="1314"/>
    </location>
</feature>
<feature type="compositionally biased region" description="Basic and acidic residues" evidence="1">
    <location>
        <begin position="994"/>
        <end position="1015"/>
    </location>
</feature>
<dbReference type="InterPro" id="IPR000719">
    <property type="entry name" value="Prot_kinase_dom"/>
</dbReference>
<feature type="region of interest" description="Disordered" evidence="1">
    <location>
        <begin position="2995"/>
        <end position="3036"/>
    </location>
</feature>
<feature type="region of interest" description="Disordered" evidence="1">
    <location>
        <begin position="1277"/>
        <end position="1320"/>
    </location>
</feature>
<feature type="region of interest" description="Disordered" evidence="1">
    <location>
        <begin position="1706"/>
        <end position="1739"/>
    </location>
</feature>
<feature type="compositionally biased region" description="Basic and acidic residues" evidence="1">
    <location>
        <begin position="800"/>
        <end position="810"/>
    </location>
</feature>
<feature type="region of interest" description="Disordered" evidence="1">
    <location>
        <begin position="2664"/>
        <end position="2706"/>
    </location>
</feature>
<feature type="region of interest" description="Disordered" evidence="1">
    <location>
        <begin position="2457"/>
        <end position="2486"/>
    </location>
</feature>
<feature type="region of interest" description="Disordered" evidence="1">
    <location>
        <begin position="1507"/>
        <end position="1545"/>
    </location>
</feature>
<feature type="transmembrane region" description="Helical" evidence="2">
    <location>
        <begin position="39"/>
        <end position="60"/>
    </location>
</feature>
<proteinExistence type="predicted"/>
<keyword evidence="2" id="KW-0812">Transmembrane</keyword>
<feature type="compositionally biased region" description="Basic and acidic residues" evidence="1">
    <location>
        <begin position="2201"/>
        <end position="2221"/>
    </location>
</feature>
<feature type="compositionally biased region" description="Polar residues" evidence="1">
    <location>
        <begin position="2184"/>
        <end position="2195"/>
    </location>
</feature>
<feature type="compositionally biased region" description="Basic and acidic residues" evidence="1">
    <location>
        <begin position="1132"/>
        <end position="1143"/>
    </location>
</feature>
<dbReference type="Pfam" id="PF07714">
    <property type="entry name" value="PK_Tyr_Ser-Thr"/>
    <property type="match status" value="1"/>
</dbReference>
<comment type="caution">
    <text evidence="4">The sequence shown here is derived from an EMBL/GenBank/DDBJ whole genome shotgun (WGS) entry which is preliminary data.</text>
</comment>
<feature type="region of interest" description="Disordered" evidence="1">
    <location>
        <begin position="2184"/>
        <end position="2221"/>
    </location>
</feature>
<feature type="compositionally biased region" description="Polar residues" evidence="1">
    <location>
        <begin position="786"/>
        <end position="799"/>
    </location>
</feature>
<feature type="compositionally biased region" description="Low complexity" evidence="1">
    <location>
        <begin position="1288"/>
        <end position="1298"/>
    </location>
</feature>
<sequence length="3036" mass="337257">MTGCQILLLLFCAILCLDLGYAVPIAEGLDEIPHQMGSLPGYAVFLISAAAILLLGYVVIGCVCCPNHNIKALSYQNGFPVSRLNDNSLQFENPSEFAIFPPHSAVIDLQPVGLSYPTFEDKVTFEPLPDILPRKLSGQSAACSSRPAHFRALLKNKVSLHDWFDDPNSNFPRDQLQYIRELGCGWFGRVVEGEASHINNSEEKTAVLVKILREEASPSEHLHFLHEVRPYRDLCHPNVVRLLGRCLESDPFLLLMEHSISDLKTFLVQHENKDSFIKNGKPLQMACNVASGLKCLHENGFTHMDLAAHNCFVCKDFSIKVGDYGISFDKCREDYYCLGGIALPIRWCSPETLLCTDATIETKEITKEANVWAFGIILWEIFELGKLPYEEFTNEEVLQKVLIEKTVQLSAPSQEFPIKEELYLIMKECWKPAHLRPSMEKVEKFLTRLYNDRHNLKTLETSFEERWNSLPPKAVETKLLGTELIPLKFENDFSDRSDSHNYSSDGERFSSFEMSYDMCSKSIGSHLSPSLRVLNGSIDELTENDVCLNSVSLGCEKSTADAASVDSDVLQLEDDQGNQVRDIVTSDTVRDLDLVLGNAKPDISWQAQKLQLHGKKSANPFISEDCKEVDCDANTLPNLNVLKTLDDNSNELGFNSENLNRVPANETDEAEMMSVENSPDSVNANRVLDFCDERNEVVISAPEAFSDDKVQPNSSKQVNTGLSSIPDIIIHESASAVDGSHDENENMIQDSSDHASYSESPRPFRFVFKDESVPSANKRAVKSSEDTSCSQDTPNGTDSSLEKFPNDLKSKTRSQRLTSTPLKSEHDINLNYSSSFADDEDSANVFYDNFQDVENNSPGTEEYFSGSCDILECTPASQSKNLNSTEAKNSDTTFYHEAASKAEPTFQIEPSSFGIKESNTSVDFTSALSNFEEKDDESVENVPDFNDAVQSNSSVSASNNQTVVVSIPLPTFNDHNSSVVESKHSDAPEIDCFQKSESSPEKNNLHKSDNTHPEDGASVDFGEPVTPEVSFNVSSCSYGNDFRSMSTDSPGVSSSNRDLDYDSPVKKYDPNMHCGVGLAATPECLVKDVDCHKHTELLDSGTTQDFRTLDSEASGSEYLESFSPDVTPDSFGHSDEKRMESADNMRPVKSSFKSSFQSSSAMNKTDLFYDEDDLENDSESDTNAYKSKSELRLHPYDEVIVEDLETGEQTIITESFSACDDYDNSADSDEILKINIETDEAIIVDSSEALIGFVPSRSIELLQECEIIPTLNPSFTVEDEKESEDSNNFDASNSASSSPVAMQSANSPCESPESTYPLHQPYRNFSLQNEVIEEEITDEIATPSSIHSTASFSSNEGFVEEEKMSQSSESYNQDVCETSVMPSVDHFYDESNDGSRSDISNSDCSPAHSENGVVNNIRYVKDYENNRVSKELQDVMYSKQPTQSICWHSDETLDIERESPVILEGREILAGGVLETRGMSVKDITATLNQLDAEDCLNRQTLNHLSISHSPSPYSSLESSPCREAYTPDFESDSDDGGTSCSSTSGSFECIHNKFKDIADISKAADESEQSNSSREQSPKKIFSKTWDCHATPSKSVLVTPEKKFNSLRKSVSFHEEDPQVVFEYPPASDSSEDDHVQDEITSRSNAYNIFADWELHAPDNEEPEIEEVLEIEELESEPYVRRPTYGIGASLGPMNRPMYSFTSGFSDDDMDLSEPMAMPSKSIAPSNSPEEGKHPSLSGDQISELIKNQLNNLALEESRLKWMQDELDQQSHEFSYINSALDRFSTSVHSSEGSDEPVSEQDVLFDEFLPENSAVRREISDSELIHTGELVHILSTAEQTDENLISLVTRKDDELIDELNDKDSHLKNVDVKNCEHLGNYECDIEAKTVNNFSEKEKSEMDLSDLLIHFDTELSYSPPADFTGVDLSYKYMLENDGFSIFENEPSNTYPSKFLDFESINDRQTLSFDAIPQETDALFPTFPILDASDSKKSEFLVDTSTSGVRLCDLSDSVPYKNAFEDNELCNLSGTAPLKFIEGNVRPNSAKSKLSCNNESNLVSPLQNDSFNEQSFNKISHTSDICDDMTLDSRGIKNSLDSNLEKLADDEIKEIGNLGMENNFDADSNMFSRPANNSNSEISSQRQAKSLDSQSGERIISSSVADCELLHEVANVSEKTQMETVNDITQECNNPNNSSVSLVEDTTEQHTGDESERNLNDKSDDSIATKNNEAAEISLPETTECTEVIPNDSPFEKNHIEEKAVSASSYELEVQNSQMSCSSDGKVAENLDINQEKNCTDNNHDKVMEKSSKNISFVNASIYEQEFENSHMSDSSGGKIAENLDINQDKNSTDNNCDLPASSFEPELENSHMSYRSDGKIAENVDINQDKNCTDNRDLPAFKSIDKFDKDISSGNASSSELQVENSHMLSNSDVKVTEILDINQDEDCTDTNCDLPASKVIDTSGKDISSGNASSSEPEFENSHMSDSSDGKIAENLDVNQEKNCTDKNHDKVIEKSSKDISFVNASNSELEVENSHMLSNSDVKVTEILDINQDKDCTDTNSDLPASKVIDTSGKDISSGNASSSEPEFENSHMSDNSDGKIAENLDINREKNFADNNHDKVIEKSSKDISFVNASNSELEVENSHMLSNSDVKVTEILDINQDKDCTDTNSDLPASKVIDTSGKDISSGNASSSEPEFENSHMSDNSDGKIAENLDINREKNFADNNHDKVIEKSSKDISFVNASSSEPDLKNSHMSDNSDRKIAENLDINQDKNCTENNRDLPASKIEKFGKDISSNHIKDNCSNGFLSDPENEINVIDSEHAMTALYGSLNENHPNSDKNLSEKENSHKNETNLLASNSDLGKESALNCTDLTKTLLTTGKKTGIKKELPEPLPQIIVTPASESEVEDELEEYLRDQLEFFHGPSVTEGEDFSVTSQFSVRPFEDVFGSHSASHNSENYIEAFNFEFDSGDFFEDFIDDYPAQVSNNRRLPLENGNYQWWESPDAPPMIEKSSEEDDSTSKPETSPLYYSSKDATHL</sequence>
<feature type="region of interest" description="Disordered" evidence="1">
    <location>
        <begin position="1563"/>
        <end position="1582"/>
    </location>
</feature>
<dbReference type="GO" id="GO:0004672">
    <property type="term" value="F:protein kinase activity"/>
    <property type="evidence" value="ECO:0007669"/>
    <property type="project" value="InterPro"/>
</dbReference>
<dbReference type="GO" id="GO:0005524">
    <property type="term" value="F:ATP binding"/>
    <property type="evidence" value="ECO:0007669"/>
    <property type="project" value="InterPro"/>
</dbReference>
<feature type="region of interest" description="Disordered" evidence="1">
    <location>
        <begin position="2828"/>
        <end position="2847"/>
    </location>
</feature>
<feature type="compositionally biased region" description="Basic and acidic residues" evidence="1">
    <location>
        <begin position="2586"/>
        <end position="2596"/>
    </location>
</feature>
<dbReference type="EMBL" id="CAXIEN010000374">
    <property type="protein sequence ID" value="CAL1295590.1"/>
    <property type="molecule type" value="Genomic_DNA"/>
</dbReference>
<dbReference type="PANTHER" id="PTHR24417">
    <property type="entry name" value="SERINE/THREONINE-PROTEIN KINASE LMTK1"/>
    <property type="match status" value="1"/>
</dbReference>
<dbReference type="PROSITE" id="PS00109">
    <property type="entry name" value="PROTEIN_KINASE_TYR"/>
    <property type="match status" value="1"/>
</dbReference>
<feature type="compositionally biased region" description="Polar residues" evidence="1">
    <location>
        <begin position="746"/>
        <end position="759"/>
    </location>
</feature>
<dbReference type="InterPro" id="IPR011009">
    <property type="entry name" value="Kinase-like_dom_sf"/>
</dbReference>
<feature type="domain" description="Protein kinase" evidence="3">
    <location>
        <begin position="176"/>
        <end position="446"/>
    </location>
</feature>
<dbReference type="Gene3D" id="1.10.510.10">
    <property type="entry name" value="Transferase(Phosphotransferase) domain 1"/>
    <property type="match status" value="1"/>
</dbReference>